<dbReference type="Proteomes" id="UP000192257">
    <property type="component" value="Unassembled WGS sequence"/>
</dbReference>
<keyword evidence="3" id="KW-1185">Reference proteome</keyword>
<dbReference type="GeneID" id="39982928"/>
<feature type="region of interest" description="Disordered" evidence="1">
    <location>
        <begin position="72"/>
        <end position="174"/>
    </location>
</feature>
<name>A0A1X0P2E3_9TRYP</name>
<feature type="compositionally biased region" description="Basic residues" evidence="1">
    <location>
        <begin position="108"/>
        <end position="119"/>
    </location>
</feature>
<feature type="compositionally biased region" description="Basic and acidic residues" evidence="1">
    <location>
        <begin position="78"/>
        <end position="87"/>
    </location>
</feature>
<gene>
    <name evidence="2" type="ORF">TM35_000061110</name>
</gene>
<organism evidence="2 3">
    <name type="scientific">Trypanosoma theileri</name>
    <dbReference type="NCBI Taxonomy" id="67003"/>
    <lineage>
        <taxon>Eukaryota</taxon>
        <taxon>Discoba</taxon>
        <taxon>Euglenozoa</taxon>
        <taxon>Kinetoplastea</taxon>
        <taxon>Metakinetoplastina</taxon>
        <taxon>Trypanosomatida</taxon>
        <taxon>Trypanosomatidae</taxon>
        <taxon>Trypanosoma</taxon>
    </lineage>
</organism>
<dbReference type="EMBL" id="NBCO01000006">
    <property type="protein sequence ID" value="ORC91106.1"/>
    <property type="molecule type" value="Genomic_DNA"/>
</dbReference>
<dbReference type="AlphaFoldDB" id="A0A1X0P2E3"/>
<proteinExistence type="predicted"/>
<protein>
    <submittedName>
        <fullName evidence="2">Uncharacterized protein</fullName>
    </submittedName>
</protein>
<sequence length="174" mass="19873">MIFQASRFSASGRKVPLEPRRSEACRSHANPTDAAVEWCSNTKCPSHSQCTHTHTMTVSHAHIREALRHSLKCTRSHTPTEEKKTGKEQQQQDTNSTQSTHRSTNQRCHSHQRSNHPHPHINTPEKEKTDPLCEAEADQSQSLPAGCSHSNKPHTTRAEISSWQCRERHHQERR</sequence>
<feature type="region of interest" description="Disordered" evidence="1">
    <location>
        <begin position="1"/>
        <end position="29"/>
    </location>
</feature>
<dbReference type="VEuPathDB" id="TriTrypDB:TM35_000061110"/>
<feature type="compositionally biased region" description="Basic and acidic residues" evidence="1">
    <location>
        <begin position="165"/>
        <end position="174"/>
    </location>
</feature>
<dbReference type="RefSeq" id="XP_028885172.1">
    <property type="nucleotide sequence ID" value="XM_029023148.1"/>
</dbReference>
<evidence type="ECO:0000256" key="1">
    <source>
        <dbReference type="SAM" id="MobiDB-lite"/>
    </source>
</evidence>
<evidence type="ECO:0000313" key="2">
    <source>
        <dbReference type="EMBL" id="ORC91106.1"/>
    </source>
</evidence>
<evidence type="ECO:0000313" key="3">
    <source>
        <dbReference type="Proteomes" id="UP000192257"/>
    </source>
</evidence>
<comment type="caution">
    <text evidence="2">The sequence shown here is derived from an EMBL/GenBank/DDBJ whole genome shotgun (WGS) entry which is preliminary data.</text>
</comment>
<accession>A0A1X0P2E3</accession>
<feature type="compositionally biased region" description="Low complexity" evidence="1">
    <location>
        <begin position="88"/>
        <end position="100"/>
    </location>
</feature>
<feature type="compositionally biased region" description="Basic and acidic residues" evidence="1">
    <location>
        <begin position="15"/>
        <end position="26"/>
    </location>
</feature>
<reference evidence="2 3" key="1">
    <citation type="submission" date="2017-03" db="EMBL/GenBank/DDBJ databases">
        <title>An alternative strategy for trypanosome survival in the mammalian bloodstream revealed through genome and transcriptome analysis of the ubiquitous bovine parasite Trypanosoma (Megatrypanum) theileri.</title>
        <authorList>
            <person name="Kelly S."/>
            <person name="Ivens A."/>
            <person name="Mott A."/>
            <person name="O'Neill E."/>
            <person name="Emms D."/>
            <person name="Macleod O."/>
            <person name="Voorheis P."/>
            <person name="Matthews J."/>
            <person name="Matthews K."/>
            <person name="Carrington M."/>
        </authorList>
    </citation>
    <scope>NUCLEOTIDE SEQUENCE [LARGE SCALE GENOMIC DNA]</scope>
    <source>
        <strain evidence="2">Edinburgh</strain>
    </source>
</reference>